<evidence type="ECO:0000313" key="1">
    <source>
        <dbReference type="EMBL" id="TQL77763.1"/>
    </source>
</evidence>
<dbReference type="InterPro" id="IPR029058">
    <property type="entry name" value="AB_hydrolase_fold"/>
</dbReference>
<dbReference type="InParanoid" id="A0A543AYW7"/>
<evidence type="ECO:0000313" key="2">
    <source>
        <dbReference type="Proteomes" id="UP000317043"/>
    </source>
</evidence>
<protein>
    <recommendedName>
        <fullName evidence="3">Alpha/beta hydrolase</fullName>
    </recommendedName>
</protein>
<reference evidence="1 2" key="1">
    <citation type="submission" date="2019-06" db="EMBL/GenBank/DDBJ databases">
        <title>Sequencing the genomes of 1000 actinobacteria strains.</title>
        <authorList>
            <person name="Klenk H.-P."/>
        </authorList>
    </citation>
    <scope>NUCLEOTIDE SEQUENCE [LARGE SCALE GENOMIC DNA]</scope>
    <source>
        <strain evidence="1 2">DSM 45928</strain>
    </source>
</reference>
<name>A0A543AYW7_9ACTN</name>
<evidence type="ECO:0008006" key="3">
    <source>
        <dbReference type="Google" id="ProtNLM"/>
    </source>
</evidence>
<comment type="caution">
    <text evidence="1">The sequence shown here is derived from an EMBL/GenBank/DDBJ whole genome shotgun (WGS) entry which is preliminary data.</text>
</comment>
<dbReference type="RefSeq" id="WP_211347731.1">
    <property type="nucleotide sequence ID" value="NZ_JBHTGS010000001.1"/>
</dbReference>
<sequence>MSMRRIVSIPGMNFGPHQPLLFLVRLAAKARNLPCDALTWEDDPASPGGSDELCSGWVNDRVGTRLAELPDEPVLLAGKSLGSYASVIAAERDLPAIWFTPLLGSSIITAALAKASAPMLLIGGTGDSTWDSDVARRLSPHVLEIPDADHGLVVPDRPLADYGATLGRVGTAVEDFLDRLS</sequence>
<gene>
    <name evidence="1" type="ORF">FB566_3330</name>
</gene>
<keyword evidence="2" id="KW-1185">Reference proteome</keyword>
<dbReference type="EMBL" id="VFOW01000001">
    <property type="protein sequence ID" value="TQL77763.1"/>
    <property type="molecule type" value="Genomic_DNA"/>
</dbReference>
<dbReference type="SUPFAM" id="SSF53474">
    <property type="entry name" value="alpha/beta-Hydrolases"/>
    <property type="match status" value="1"/>
</dbReference>
<dbReference type="Gene3D" id="3.40.50.1820">
    <property type="entry name" value="alpha/beta hydrolase"/>
    <property type="match status" value="1"/>
</dbReference>
<dbReference type="AlphaFoldDB" id="A0A543AYW7"/>
<accession>A0A543AYW7</accession>
<dbReference type="Proteomes" id="UP000317043">
    <property type="component" value="Unassembled WGS sequence"/>
</dbReference>
<organism evidence="1 2">
    <name type="scientific">Stackebrandtia endophytica</name>
    <dbReference type="NCBI Taxonomy" id="1496996"/>
    <lineage>
        <taxon>Bacteria</taxon>
        <taxon>Bacillati</taxon>
        <taxon>Actinomycetota</taxon>
        <taxon>Actinomycetes</taxon>
        <taxon>Glycomycetales</taxon>
        <taxon>Glycomycetaceae</taxon>
        <taxon>Stackebrandtia</taxon>
    </lineage>
</organism>
<proteinExistence type="predicted"/>